<dbReference type="EMBL" id="LAHD01000036">
    <property type="protein sequence ID" value="PHK03569.1"/>
    <property type="molecule type" value="Genomic_DNA"/>
</dbReference>
<protein>
    <submittedName>
        <fullName evidence="1">Uncharacterized protein</fullName>
    </submittedName>
</protein>
<reference evidence="1 2" key="1">
    <citation type="submission" date="2015-02" db="EMBL/GenBank/DDBJ databases">
        <title>Nostoc linckia genome annotation.</title>
        <authorList>
            <person name="Zhou Z."/>
        </authorList>
    </citation>
    <scope>NUCLEOTIDE SEQUENCE [LARGE SCALE GENOMIC DNA]</scope>
    <source>
        <strain evidence="2">z8</strain>
    </source>
</reference>
<comment type="caution">
    <text evidence="1">The sequence shown here is derived from an EMBL/GenBank/DDBJ whole genome shotgun (WGS) entry which is preliminary data.</text>
</comment>
<dbReference type="AlphaFoldDB" id="A0A9Q5ZC79"/>
<proteinExistence type="predicted"/>
<dbReference type="Proteomes" id="UP000222310">
    <property type="component" value="Unassembled WGS sequence"/>
</dbReference>
<name>A0A9Q5ZC79_NOSLI</name>
<gene>
    <name evidence="1" type="ORF">VF08_14710</name>
</gene>
<evidence type="ECO:0000313" key="1">
    <source>
        <dbReference type="EMBL" id="PHK03569.1"/>
    </source>
</evidence>
<evidence type="ECO:0000313" key="2">
    <source>
        <dbReference type="Proteomes" id="UP000222310"/>
    </source>
</evidence>
<sequence>MDTPTDFLLLNENFATNFNPFYEREYLIIQTYPCEKRLIVDKRSFNYKEARDYCSIQNLGHDYTSYSLRIFHNQKLWEVDFMGEPWKVSKEQDWKIAEEYLKAHHDKNIDGEIVVCRCSYPFFSSLTTFINRHGEADEYWQPVTCLTESQGLEIENCPNCNYTLIELDENEDDDDYDDFIPLACRECSNYDGEFYGDNQLICAIHPYGCGSDFCPDFVP</sequence>
<organism evidence="1 2">
    <name type="scientific">Nostoc linckia z8</name>
    <dbReference type="NCBI Taxonomy" id="1628746"/>
    <lineage>
        <taxon>Bacteria</taxon>
        <taxon>Bacillati</taxon>
        <taxon>Cyanobacteriota</taxon>
        <taxon>Cyanophyceae</taxon>
        <taxon>Nostocales</taxon>
        <taxon>Nostocaceae</taxon>
        <taxon>Nostoc</taxon>
    </lineage>
</organism>
<accession>A0A9Q5ZC79</accession>
<dbReference type="GeneID" id="57096885"/>
<dbReference type="RefSeq" id="WP_099069268.1">
    <property type="nucleotide sequence ID" value="NZ_LAHD01000036.1"/>
</dbReference>